<reference evidence="7 8" key="1">
    <citation type="journal article" date="2016" name="Nat. Commun.">
        <title>Thousands of microbial genomes shed light on interconnected biogeochemical processes in an aquifer system.</title>
        <authorList>
            <person name="Anantharaman K."/>
            <person name="Brown C.T."/>
            <person name="Hug L.A."/>
            <person name="Sharon I."/>
            <person name="Castelle C.J."/>
            <person name="Probst A.J."/>
            <person name="Thomas B.C."/>
            <person name="Singh A."/>
            <person name="Wilkins M.J."/>
            <person name="Karaoz U."/>
            <person name="Brodie E.L."/>
            <person name="Williams K.H."/>
            <person name="Hubbard S.S."/>
            <person name="Banfield J.F."/>
        </authorList>
    </citation>
    <scope>NUCLEOTIDE SEQUENCE [LARGE SCALE GENOMIC DNA]</scope>
</reference>
<dbReference type="EC" id="3.1.-.-" evidence="5"/>
<comment type="subcellular location">
    <subcellularLocation>
        <location evidence="5">Cytoplasm</location>
    </subcellularLocation>
</comment>
<protein>
    <recommendedName>
        <fullName evidence="5">Putative pre-16S rRNA nuclease</fullName>
        <ecNumber evidence="5">3.1.-.-</ecNumber>
    </recommendedName>
</protein>
<dbReference type="InterPro" id="IPR012337">
    <property type="entry name" value="RNaseH-like_sf"/>
</dbReference>
<evidence type="ECO:0000256" key="1">
    <source>
        <dbReference type="ARBA" id="ARBA00022490"/>
    </source>
</evidence>
<dbReference type="AlphaFoldDB" id="A0A1F6CE76"/>
<dbReference type="SMART" id="SM00732">
    <property type="entry name" value="YqgFc"/>
    <property type="match status" value="1"/>
</dbReference>
<proteinExistence type="inferred from homology"/>
<sequence length="128" mass="14235">MALLGIDYGAKTVGVARSDETERLAFPVGSLANNTRLFLELGKIAAQYGVTGVVIGESKDLQWQDNPIMKQIRAFSDRVRTDLQLAVYFEEEYFTSTAARRSTDEENVDAAAAALILQSYLDKKQNKR</sequence>
<organism evidence="7 8">
    <name type="scientific">Candidatus Kaiserbacteria bacterium RIFCSPHIGHO2_01_FULL_49_13</name>
    <dbReference type="NCBI Taxonomy" id="1798477"/>
    <lineage>
        <taxon>Bacteria</taxon>
        <taxon>Candidatus Kaiseribacteriota</taxon>
    </lineage>
</organism>
<evidence type="ECO:0000256" key="3">
    <source>
        <dbReference type="ARBA" id="ARBA00022722"/>
    </source>
</evidence>
<evidence type="ECO:0000256" key="2">
    <source>
        <dbReference type="ARBA" id="ARBA00022517"/>
    </source>
</evidence>
<evidence type="ECO:0000256" key="4">
    <source>
        <dbReference type="ARBA" id="ARBA00022801"/>
    </source>
</evidence>
<dbReference type="PANTHER" id="PTHR33317:SF4">
    <property type="entry name" value="POLYNUCLEOTIDYL TRANSFERASE, RIBONUCLEASE H-LIKE SUPERFAMILY PROTEIN"/>
    <property type="match status" value="1"/>
</dbReference>
<dbReference type="NCBIfam" id="TIGR00250">
    <property type="entry name" value="RNAse_H_YqgF"/>
    <property type="match status" value="1"/>
</dbReference>
<dbReference type="InterPro" id="IPR005227">
    <property type="entry name" value="YqgF"/>
</dbReference>
<keyword evidence="4 5" id="KW-0378">Hydrolase</keyword>
<dbReference type="GO" id="GO:0005737">
    <property type="term" value="C:cytoplasm"/>
    <property type="evidence" value="ECO:0007669"/>
    <property type="project" value="UniProtKB-SubCell"/>
</dbReference>
<dbReference type="Proteomes" id="UP000178344">
    <property type="component" value="Unassembled WGS sequence"/>
</dbReference>
<dbReference type="CDD" id="cd16964">
    <property type="entry name" value="YqgF"/>
    <property type="match status" value="1"/>
</dbReference>
<dbReference type="SUPFAM" id="SSF53098">
    <property type="entry name" value="Ribonuclease H-like"/>
    <property type="match status" value="1"/>
</dbReference>
<dbReference type="GO" id="GO:0000967">
    <property type="term" value="P:rRNA 5'-end processing"/>
    <property type="evidence" value="ECO:0007669"/>
    <property type="project" value="UniProtKB-UniRule"/>
</dbReference>
<dbReference type="HAMAP" id="MF_00651">
    <property type="entry name" value="Nuclease_YqgF"/>
    <property type="match status" value="1"/>
</dbReference>
<dbReference type="EMBL" id="MFKQ01000009">
    <property type="protein sequence ID" value="OGG47466.1"/>
    <property type="molecule type" value="Genomic_DNA"/>
</dbReference>
<evidence type="ECO:0000313" key="8">
    <source>
        <dbReference type="Proteomes" id="UP000178344"/>
    </source>
</evidence>
<keyword evidence="2 5" id="KW-0690">Ribosome biogenesis</keyword>
<comment type="caution">
    <text evidence="7">The sequence shown here is derived from an EMBL/GenBank/DDBJ whole genome shotgun (WGS) entry which is preliminary data.</text>
</comment>
<dbReference type="PANTHER" id="PTHR33317">
    <property type="entry name" value="POLYNUCLEOTIDYL TRANSFERASE, RIBONUCLEASE H-LIKE SUPERFAMILY PROTEIN"/>
    <property type="match status" value="1"/>
</dbReference>
<keyword evidence="3 5" id="KW-0540">Nuclease</keyword>
<evidence type="ECO:0000259" key="6">
    <source>
        <dbReference type="SMART" id="SM00732"/>
    </source>
</evidence>
<evidence type="ECO:0000313" key="7">
    <source>
        <dbReference type="EMBL" id="OGG47466.1"/>
    </source>
</evidence>
<dbReference type="InterPro" id="IPR037027">
    <property type="entry name" value="YqgF/RNaseH-like_dom_sf"/>
</dbReference>
<accession>A0A1F6CE76</accession>
<feature type="domain" description="YqgF/RNase H-like" evidence="6">
    <location>
        <begin position="1"/>
        <end position="99"/>
    </location>
</feature>
<keyword evidence="1 5" id="KW-0963">Cytoplasm</keyword>
<dbReference type="Pfam" id="PF03652">
    <property type="entry name" value="RuvX"/>
    <property type="match status" value="1"/>
</dbReference>
<dbReference type="InterPro" id="IPR006641">
    <property type="entry name" value="YqgF/RNaseH-like_dom"/>
</dbReference>
<comment type="function">
    <text evidence="5">Could be a nuclease involved in processing of the 5'-end of pre-16S rRNA.</text>
</comment>
<name>A0A1F6CE76_9BACT</name>
<dbReference type="GO" id="GO:0016788">
    <property type="term" value="F:hydrolase activity, acting on ester bonds"/>
    <property type="evidence" value="ECO:0007669"/>
    <property type="project" value="UniProtKB-UniRule"/>
</dbReference>
<dbReference type="Gene3D" id="3.30.420.140">
    <property type="entry name" value="YqgF/RNase H-like domain"/>
    <property type="match status" value="1"/>
</dbReference>
<evidence type="ECO:0000256" key="5">
    <source>
        <dbReference type="HAMAP-Rule" id="MF_00651"/>
    </source>
</evidence>
<comment type="similarity">
    <text evidence="5">Belongs to the YqgF HJR family.</text>
</comment>
<dbReference type="GO" id="GO:0004518">
    <property type="term" value="F:nuclease activity"/>
    <property type="evidence" value="ECO:0007669"/>
    <property type="project" value="UniProtKB-KW"/>
</dbReference>
<gene>
    <name evidence="7" type="ORF">A2671_00740</name>
</gene>